<sequence length="360" mass="42163">MTILFLSTYSSSTTSEINPKKGYISSFIFPFLKIYKNSFLNVANVKYFNGTKPIFNAYCELNNRDVYFIIRLLRSVFIREQNISKKKWISNQLKRIEYLLSLRKSTNIYLQTNVFLNEKKTLKKNPQFQKANLIHVYNELISKKKKACSSYDIPHLTHVDKVIPLSPRLYLIRDHLSMMYKNGINMIQGNIYHIVDPPQDSYSVPSVNISTVLNNLCIKGDNLIEDNSSFLRNVNSTTKKSRRFENCSFIKDHSTQVTAGTSTWNKMGCKDETRPLYVKSYDPVQLKKEAMNVLPKSYVSKAICFRAKNEWIKWNESPTIRQENDNEQRLDKYRPQNIRLSGPFRYRIMGSRDHYNSCSQ</sequence>
<dbReference type="Proteomes" id="UP001067231">
    <property type="component" value="Unassembled WGS sequence"/>
</dbReference>
<protein>
    <submittedName>
        <fullName evidence="1">Uncharacterized protein</fullName>
    </submittedName>
</protein>
<accession>A0A9D5DH46</accession>
<comment type="caution">
    <text evidence="1">The sequence shown here is derived from an EMBL/GenBank/DDBJ whole genome shotgun (WGS) entry which is preliminary data.</text>
</comment>
<gene>
    <name evidence="1" type="ORF">OJ253_2624</name>
</gene>
<dbReference type="AlphaFoldDB" id="A0A9D5DH46"/>
<name>A0A9D5DH46_9CRYT</name>
<reference evidence="1" key="1">
    <citation type="submission" date="2022-10" db="EMBL/GenBank/DDBJ databases">
        <title>Adaptive evolution leads to modifications in subtelomeric GC content in a zoonotic Cryptosporidium species.</title>
        <authorList>
            <person name="Li J."/>
            <person name="Feng Y."/>
            <person name="Xiao L."/>
        </authorList>
    </citation>
    <scope>NUCLEOTIDE SEQUENCE</scope>
    <source>
        <strain evidence="1">33844</strain>
    </source>
</reference>
<dbReference type="OrthoDB" id="342814at2759"/>
<organism evidence="1">
    <name type="scientific">Cryptosporidium canis</name>
    <dbReference type="NCBI Taxonomy" id="195482"/>
    <lineage>
        <taxon>Eukaryota</taxon>
        <taxon>Sar</taxon>
        <taxon>Alveolata</taxon>
        <taxon>Apicomplexa</taxon>
        <taxon>Conoidasida</taxon>
        <taxon>Coccidia</taxon>
        <taxon>Eucoccidiorida</taxon>
        <taxon>Eimeriorina</taxon>
        <taxon>Cryptosporidiidae</taxon>
        <taxon>Cryptosporidium</taxon>
    </lineage>
</organism>
<proteinExistence type="predicted"/>
<evidence type="ECO:0000313" key="1">
    <source>
        <dbReference type="EMBL" id="KAJ1606748.1"/>
    </source>
</evidence>
<dbReference type="EMBL" id="JAPCXC010000071">
    <property type="protein sequence ID" value="KAJ1606748.1"/>
    <property type="molecule type" value="Genomic_DNA"/>
</dbReference>